<reference evidence="2" key="2">
    <citation type="journal article" date="2023" name="PLoS ONE">
        <title>Philodulcilactobacillus myokoensis gen. nov., sp. nov., a fructophilic, acidophilic, and agar-phobic lactic acid bacterium isolated from fermented vegetable extracts.</title>
        <authorList>
            <person name="Kouya T."/>
            <person name="Ishiyama Y."/>
            <person name="Ohashi S."/>
            <person name="Kumakubo R."/>
            <person name="Yamazaki T."/>
            <person name="Otaki T."/>
        </authorList>
    </citation>
    <scope>NUCLEOTIDE SEQUENCE</scope>
    <source>
        <strain evidence="2">WR16-4</strain>
    </source>
</reference>
<dbReference type="InterPro" id="IPR036653">
    <property type="entry name" value="CinA-like_C"/>
</dbReference>
<sequence>MDDEIISNVGKKLIQKKISITAAESLTAGMFQSTLGDVPGISNVFYGGFVTYSNHAKHQLLGIPNDVIQNNGVVSEEVAIQMAQRSKRIMNVDAGISFTGVAGPDSLEHHPAGTVWIGIAFKDHHTFAKEYHLTGNRNQIREQCVISAFKLIQQFIL</sequence>
<feature type="domain" description="CinA C-terminal" evidence="1">
    <location>
        <begin position="4"/>
        <end position="155"/>
    </location>
</feature>
<dbReference type="EMBL" id="BRPL01000002">
    <property type="protein sequence ID" value="GLB46671.1"/>
    <property type="molecule type" value="Genomic_DNA"/>
</dbReference>
<organism evidence="2 3">
    <name type="scientific">Philodulcilactobacillus myokoensis</name>
    <dbReference type="NCBI Taxonomy" id="2929573"/>
    <lineage>
        <taxon>Bacteria</taxon>
        <taxon>Bacillati</taxon>
        <taxon>Bacillota</taxon>
        <taxon>Bacilli</taxon>
        <taxon>Lactobacillales</taxon>
        <taxon>Lactobacillaceae</taxon>
        <taxon>Philodulcilactobacillus</taxon>
    </lineage>
</organism>
<comment type="caution">
    <text evidence="2">The sequence shown here is derived from an EMBL/GenBank/DDBJ whole genome shotgun (WGS) entry which is preliminary data.</text>
</comment>
<protein>
    <recommendedName>
        <fullName evidence="1">CinA C-terminal domain-containing protein</fullName>
    </recommendedName>
</protein>
<reference evidence="2" key="1">
    <citation type="submission" date="2022-07" db="EMBL/GenBank/DDBJ databases">
        <authorList>
            <person name="Kouya T."/>
            <person name="Ishiyama Y."/>
        </authorList>
    </citation>
    <scope>NUCLEOTIDE SEQUENCE</scope>
    <source>
        <strain evidence="2">WR16-4</strain>
    </source>
</reference>
<name>A0A9W6ES18_9LACO</name>
<dbReference type="SUPFAM" id="SSF142433">
    <property type="entry name" value="CinA-like"/>
    <property type="match status" value="1"/>
</dbReference>
<dbReference type="InterPro" id="IPR008136">
    <property type="entry name" value="CinA_C"/>
</dbReference>
<evidence type="ECO:0000259" key="1">
    <source>
        <dbReference type="Pfam" id="PF02464"/>
    </source>
</evidence>
<dbReference type="Pfam" id="PF02464">
    <property type="entry name" value="CinA"/>
    <property type="match status" value="1"/>
</dbReference>
<dbReference type="Proteomes" id="UP001144204">
    <property type="component" value="Unassembled WGS sequence"/>
</dbReference>
<accession>A0A9W6ES18</accession>
<evidence type="ECO:0000313" key="3">
    <source>
        <dbReference type="Proteomes" id="UP001144204"/>
    </source>
</evidence>
<evidence type="ECO:0000313" key="2">
    <source>
        <dbReference type="EMBL" id="GLB46671.1"/>
    </source>
</evidence>
<gene>
    <name evidence="2" type="ORF">WR164_06500</name>
</gene>
<dbReference type="NCBIfam" id="TIGR00199">
    <property type="entry name" value="PncC_domain"/>
    <property type="match status" value="1"/>
</dbReference>
<keyword evidence="3" id="KW-1185">Reference proteome</keyword>
<dbReference type="Gene3D" id="3.90.950.20">
    <property type="entry name" value="CinA-like"/>
    <property type="match status" value="1"/>
</dbReference>
<dbReference type="AlphaFoldDB" id="A0A9W6ES18"/>
<proteinExistence type="predicted"/>